<protein>
    <submittedName>
        <fullName evidence="2">Uncharacterized protein</fullName>
    </submittedName>
</protein>
<evidence type="ECO:0000313" key="3">
    <source>
        <dbReference type="Proteomes" id="UP000235672"/>
    </source>
</evidence>
<feature type="region of interest" description="Disordered" evidence="1">
    <location>
        <begin position="1"/>
        <end position="27"/>
    </location>
</feature>
<sequence>MTKLATRRVSAAQSANPPGLAVAKPRPARIRRLDDIWDLAPELRDQPGPAERRGWSPDRMRGQLRQL</sequence>
<evidence type="ECO:0000256" key="1">
    <source>
        <dbReference type="SAM" id="MobiDB-lite"/>
    </source>
</evidence>
<feature type="region of interest" description="Disordered" evidence="1">
    <location>
        <begin position="41"/>
        <end position="67"/>
    </location>
</feature>
<organism evidence="2 3">
    <name type="scientific">Hyaloscypha hepaticicola</name>
    <dbReference type="NCBI Taxonomy" id="2082293"/>
    <lineage>
        <taxon>Eukaryota</taxon>
        <taxon>Fungi</taxon>
        <taxon>Dikarya</taxon>
        <taxon>Ascomycota</taxon>
        <taxon>Pezizomycotina</taxon>
        <taxon>Leotiomycetes</taxon>
        <taxon>Helotiales</taxon>
        <taxon>Hyaloscyphaceae</taxon>
        <taxon>Hyaloscypha</taxon>
    </lineage>
</organism>
<accession>A0A2J6PR75</accession>
<dbReference type="Proteomes" id="UP000235672">
    <property type="component" value="Unassembled WGS sequence"/>
</dbReference>
<proteinExistence type="predicted"/>
<feature type="compositionally biased region" description="Basic and acidic residues" evidence="1">
    <location>
        <begin position="41"/>
        <end position="61"/>
    </location>
</feature>
<reference evidence="2 3" key="1">
    <citation type="submission" date="2016-05" db="EMBL/GenBank/DDBJ databases">
        <title>A degradative enzymes factory behind the ericoid mycorrhizal symbiosis.</title>
        <authorList>
            <consortium name="DOE Joint Genome Institute"/>
            <person name="Martino E."/>
            <person name="Morin E."/>
            <person name="Grelet G."/>
            <person name="Kuo A."/>
            <person name="Kohler A."/>
            <person name="Daghino S."/>
            <person name="Barry K."/>
            <person name="Choi C."/>
            <person name="Cichocki N."/>
            <person name="Clum A."/>
            <person name="Copeland A."/>
            <person name="Hainaut M."/>
            <person name="Haridas S."/>
            <person name="Labutti K."/>
            <person name="Lindquist E."/>
            <person name="Lipzen A."/>
            <person name="Khouja H.-R."/>
            <person name="Murat C."/>
            <person name="Ohm R."/>
            <person name="Olson A."/>
            <person name="Spatafora J."/>
            <person name="Veneault-Fourrey C."/>
            <person name="Henrissat B."/>
            <person name="Grigoriev I."/>
            <person name="Martin F."/>
            <person name="Perotto S."/>
        </authorList>
    </citation>
    <scope>NUCLEOTIDE SEQUENCE [LARGE SCALE GENOMIC DNA]</scope>
    <source>
        <strain evidence="2 3">UAMH 7357</strain>
    </source>
</reference>
<evidence type="ECO:0000313" key="2">
    <source>
        <dbReference type="EMBL" id="PMD16532.1"/>
    </source>
</evidence>
<dbReference type="EMBL" id="KZ613505">
    <property type="protein sequence ID" value="PMD16532.1"/>
    <property type="molecule type" value="Genomic_DNA"/>
</dbReference>
<keyword evidence="3" id="KW-1185">Reference proteome</keyword>
<dbReference type="AlphaFoldDB" id="A0A2J6PR75"/>
<name>A0A2J6PR75_9HELO</name>
<gene>
    <name evidence="2" type="ORF">NA56DRAFT_649396</name>
</gene>